<keyword evidence="4 5" id="KW-0472">Membrane</keyword>
<comment type="subcellular location">
    <subcellularLocation>
        <location evidence="1">Membrane</location>
        <topology evidence="1">Multi-pass membrane protein</topology>
    </subcellularLocation>
</comment>
<sequence length="287" mass="32732">MKRGFRDFHPAVCFVYYAGSLLLLLLMVHPFFTLSALVVLFAVNLLYDAGKRLLQLKSVILMTAGIILIVNPLTSERGAHILWEGMSHRITLEAVLYGGMMAGTVVGVIASFASYQQVISTHQFLYLFSRLLPQWALLTVLSLRFVPLMQRRLEEIMRVQRSREGEMSNFHFREQLRRRMKRLEVLLTWSLEDGLQTADSMKARGYGAGRRSSYIPYRWRLSDGVSLFFLMATAGLCLFGWVQGMGVLTIYPIMESLMPTDQEWMLLAGYLSFFSFPILVEMGGMNA</sequence>
<keyword evidence="7" id="KW-1185">Reference proteome</keyword>
<name>A0A521FG88_9BACL</name>
<dbReference type="Pfam" id="PF02361">
    <property type="entry name" value="CbiQ"/>
    <property type="match status" value="1"/>
</dbReference>
<feature type="transmembrane region" description="Helical" evidence="5">
    <location>
        <begin position="264"/>
        <end position="284"/>
    </location>
</feature>
<proteinExistence type="predicted"/>
<evidence type="ECO:0000256" key="3">
    <source>
        <dbReference type="ARBA" id="ARBA00022989"/>
    </source>
</evidence>
<feature type="transmembrane region" description="Helical" evidence="5">
    <location>
        <begin position="227"/>
        <end position="252"/>
    </location>
</feature>
<evidence type="ECO:0000256" key="1">
    <source>
        <dbReference type="ARBA" id="ARBA00004141"/>
    </source>
</evidence>
<dbReference type="Proteomes" id="UP000315636">
    <property type="component" value="Unassembled WGS sequence"/>
</dbReference>
<feature type="transmembrane region" description="Helical" evidence="5">
    <location>
        <begin position="53"/>
        <end position="73"/>
    </location>
</feature>
<evidence type="ECO:0000313" key="6">
    <source>
        <dbReference type="EMBL" id="SMO95159.1"/>
    </source>
</evidence>
<protein>
    <submittedName>
        <fullName evidence="6">Energy-coupling factor transport system permease protein</fullName>
    </submittedName>
</protein>
<dbReference type="EMBL" id="FXTI01000019">
    <property type="protein sequence ID" value="SMO95159.1"/>
    <property type="molecule type" value="Genomic_DNA"/>
</dbReference>
<dbReference type="GO" id="GO:0005886">
    <property type="term" value="C:plasma membrane"/>
    <property type="evidence" value="ECO:0007669"/>
    <property type="project" value="TreeGrafter"/>
</dbReference>
<feature type="transmembrane region" description="Helical" evidence="5">
    <location>
        <begin position="94"/>
        <end position="115"/>
    </location>
</feature>
<evidence type="ECO:0000313" key="7">
    <source>
        <dbReference type="Proteomes" id="UP000315636"/>
    </source>
</evidence>
<dbReference type="InterPro" id="IPR003339">
    <property type="entry name" value="ABC/ECF_trnsptr_transmembrane"/>
</dbReference>
<dbReference type="AlphaFoldDB" id="A0A521FG88"/>
<dbReference type="PANTHER" id="PTHR33514:SF13">
    <property type="entry name" value="PROTEIN ABCI12, CHLOROPLASTIC"/>
    <property type="match status" value="1"/>
</dbReference>
<feature type="transmembrane region" description="Helical" evidence="5">
    <location>
        <begin position="21"/>
        <end position="47"/>
    </location>
</feature>
<reference evidence="6 7" key="1">
    <citation type="submission" date="2017-05" db="EMBL/GenBank/DDBJ databases">
        <authorList>
            <person name="Varghese N."/>
            <person name="Submissions S."/>
        </authorList>
    </citation>
    <scope>NUCLEOTIDE SEQUENCE [LARGE SCALE GENOMIC DNA]</scope>
    <source>
        <strain evidence="6 7">DSM 45474</strain>
    </source>
</reference>
<organism evidence="6 7">
    <name type="scientific">Melghirimyces algeriensis</name>
    <dbReference type="NCBI Taxonomy" id="910412"/>
    <lineage>
        <taxon>Bacteria</taxon>
        <taxon>Bacillati</taxon>
        <taxon>Bacillota</taxon>
        <taxon>Bacilli</taxon>
        <taxon>Bacillales</taxon>
        <taxon>Thermoactinomycetaceae</taxon>
        <taxon>Melghirimyces</taxon>
    </lineage>
</organism>
<dbReference type="OrthoDB" id="2039442at2"/>
<accession>A0A521FG88</accession>
<evidence type="ECO:0000256" key="2">
    <source>
        <dbReference type="ARBA" id="ARBA00022692"/>
    </source>
</evidence>
<dbReference type="CDD" id="cd16914">
    <property type="entry name" value="EcfT"/>
    <property type="match status" value="1"/>
</dbReference>
<feature type="transmembrane region" description="Helical" evidence="5">
    <location>
        <begin position="135"/>
        <end position="153"/>
    </location>
</feature>
<keyword evidence="2 5" id="KW-0812">Transmembrane</keyword>
<dbReference type="PANTHER" id="PTHR33514">
    <property type="entry name" value="PROTEIN ABCI12, CHLOROPLASTIC"/>
    <property type="match status" value="1"/>
</dbReference>
<dbReference type="RefSeq" id="WP_142506850.1">
    <property type="nucleotide sequence ID" value="NZ_FXTI01000019.1"/>
</dbReference>
<evidence type="ECO:0000256" key="5">
    <source>
        <dbReference type="SAM" id="Phobius"/>
    </source>
</evidence>
<gene>
    <name evidence="6" type="ORF">SAMN06264849_11913</name>
</gene>
<keyword evidence="3 5" id="KW-1133">Transmembrane helix</keyword>
<evidence type="ECO:0000256" key="4">
    <source>
        <dbReference type="ARBA" id="ARBA00023136"/>
    </source>
</evidence>